<dbReference type="RefSeq" id="WP_247977212.1">
    <property type="nucleotide sequence ID" value="NZ_CP095850.1"/>
</dbReference>
<reference evidence="4 5" key="1">
    <citation type="submission" date="2022-04" db="EMBL/GenBank/DDBJ databases">
        <title>Hymenobacter sp. isolated from the air.</title>
        <authorList>
            <person name="Won M."/>
            <person name="Lee C.-M."/>
            <person name="Woen H.-Y."/>
            <person name="Kwon S.-W."/>
        </authorList>
    </citation>
    <scope>NUCLEOTIDE SEQUENCE [LARGE SCALE GENOMIC DNA]</scope>
    <source>
        <strain evidence="5">5516 S-25</strain>
        <plasmid evidence="4 5">unnamed2</plasmid>
    </source>
</reference>
<dbReference type="Pfam" id="PF00589">
    <property type="entry name" value="Phage_integrase"/>
    <property type="match status" value="1"/>
</dbReference>
<organism evidence="4 5">
    <name type="scientific">Hymenobacter sublimis</name>
    <dbReference type="NCBI Taxonomy" id="2933777"/>
    <lineage>
        <taxon>Bacteria</taxon>
        <taxon>Pseudomonadati</taxon>
        <taxon>Bacteroidota</taxon>
        <taxon>Cytophagia</taxon>
        <taxon>Cytophagales</taxon>
        <taxon>Hymenobacteraceae</taxon>
        <taxon>Hymenobacter</taxon>
    </lineage>
</organism>
<protein>
    <submittedName>
        <fullName evidence="4">Site-specific integrase</fullName>
    </submittedName>
</protein>
<dbReference type="InterPro" id="IPR011010">
    <property type="entry name" value="DNA_brk_join_enz"/>
</dbReference>
<evidence type="ECO:0000313" key="4">
    <source>
        <dbReference type="EMBL" id="UPL51400.1"/>
    </source>
</evidence>
<keyword evidence="4" id="KW-0614">Plasmid</keyword>
<evidence type="ECO:0000256" key="2">
    <source>
        <dbReference type="SAM" id="Coils"/>
    </source>
</evidence>
<geneLocation type="plasmid" evidence="4 5">
    <name>unnamed2</name>
</geneLocation>
<feature type="domain" description="Tyr recombinase" evidence="3">
    <location>
        <begin position="377"/>
        <end position="609"/>
    </location>
</feature>
<dbReference type="CDD" id="cd00397">
    <property type="entry name" value="DNA_BRE_C"/>
    <property type="match status" value="1"/>
</dbReference>
<keyword evidence="1" id="KW-0233">DNA recombination</keyword>
<proteinExistence type="predicted"/>
<dbReference type="EMBL" id="CP095850">
    <property type="protein sequence ID" value="UPL51400.1"/>
    <property type="molecule type" value="Genomic_DNA"/>
</dbReference>
<evidence type="ECO:0000313" key="5">
    <source>
        <dbReference type="Proteomes" id="UP000829647"/>
    </source>
</evidence>
<gene>
    <name evidence="4" type="ORF">MWH26_19895</name>
</gene>
<dbReference type="SUPFAM" id="SSF56349">
    <property type="entry name" value="DNA breaking-rejoining enzymes"/>
    <property type="match status" value="1"/>
</dbReference>
<feature type="coiled-coil region" evidence="2">
    <location>
        <begin position="701"/>
        <end position="728"/>
    </location>
</feature>
<keyword evidence="2" id="KW-0175">Coiled coil</keyword>
<sequence>MEKVALHFAQTQGPWESGANALKSRIKQPLNRLVQPIEAALLHWGIPTGKVDEGSRRACISLLLHEMHRRQTSLWAWDESAWVEIVGHTNKEFKSTHRVFEDAHQISSLTYRQYVLACAYLVGEIPIYQLVAGYQAYNSAQHIFGGVAVEKALKVLTTENVRIGGGVSRLVRTATCYALLANRSPEVKKLTLPALEKLYETNSSKKHIKRDYILISELLYNLKAVPNCLPTPHTRKKWVTGIDDTLSADWIKWLQAWHDTSPKPAFVRNQIQSLVAKAARWAAEKYPNAASPQQWTKNMAVAYVAAVTRMKVGQWLHPKATPTPKWGKPLIATYQGRLLFALRAFFIDCRKWDWFSLPFNPNDALASPNSVLRNRMRRPRPIAPAEWTRLEEAGLSLTQEDLPISNLALVKRNNATSYKSYPLEMVRAMALAWLFTGLRSDEIRRLQVGCIRSALGEENKNNSSSPPTICDLTVPVGKSGSGFTKPIPSVVGEAIKNWEKIRPAVPKHWDYKTAEAVNFLFVWKGKQVGPRSLNNIIIPMLCRKAGVPNEDVLGKFNSHRARHTLAYLLSNAPTPMSDSDLQDWLGQLSEDSLRWYLGINIRKLEEAYAAANHVSIDKRQLEQLKKPATNEGKLPTEGKLMPSVDLGHGFCTYAFFDQCGQRKPCTGCSFYKPKSSLLSQLHEVKSQFVRMLHHLPISKEIRQAIEEAIALNEKMEAILRRNEENQANDAA</sequence>
<dbReference type="Proteomes" id="UP000829647">
    <property type="component" value="Plasmid unnamed2"/>
</dbReference>
<evidence type="ECO:0000256" key="1">
    <source>
        <dbReference type="ARBA" id="ARBA00023172"/>
    </source>
</evidence>
<dbReference type="Gene3D" id="1.10.443.10">
    <property type="entry name" value="Intergrase catalytic core"/>
    <property type="match status" value="1"/>
</dbReference>
<name>A0ABY4JEZ6_9BACT</name>
<dbReference type="InterPro" id="IPR002104">
    <property type="entry name" value="Integrase_catalytic"/>
</dbReference>
<dbReference type="InterPro" id="IPR013762">
    <property type="entry name" value="Integrase-like_cat_sf"/>
</dbReference>
<accession>A0ABY4JEZ6</accession>
<keyword evidence="5" id="KW-1185">Reference proteome</keyword>
<dbReference type="PROSITE" id="PS51898">
    <property type="entry name" value="TYR_RECOMBINASE"/>
    <property type="match status" value="1"/>
</dbReference>
<evidence type="ECO:0000259" key="3">
    <source>
        <dbReference type="PROSITE" id="PS51898"/>
    </source>
</evidence>